<dbReference type="AlphaFoldDB" id="A0A369NM78"/>
<dbReference type="Proteomes" id="UP000253915">
    <property type="component" value="Unassembled WGS sequence"/>
</dbReference>
<sequence length="971" mass="108730">MFGEAVTVSSVVSAFISEFVAKTTQWAEQGRKKAKTKESLSGALDNLTSDLRSALEQAADVGLDENGLSFCDWLGEETEYIYDSALETKEERDSRIEALLLEGQRKFGFKGGEDKAESIAEAISIAFDYCLKLRFGHLNDDDRTVVNMTVTYGEETVDRQTTEIIYALDPTLATDREWLKYQDFLASQSMTAIGTKFTVDELYIPLNAIETAEATFYPPHQDSHGRLFDLIESNNRLEIQLFPETVAEASVAHWPIEHSHTSTFTDTVSLVVSVDERIAQWLETPDFRDDHNPVLVLSGDPGSGKSTVARRLSKTLAKTEEVNVAYISLKDVATDSQIDDIEALVVKYILSLPGRDFVVSKLPTSKPLVLIFDGLDEYAARGPKSKKAAWGLLGSILRYGQRCSEASFPTRVLVTSRTTLLRDMKKEVSPKECKPIRLELLPYVCSESELGDICDPDFLLCEDKRITWWTNYGERLGRDMSSTMEKIFKWDDEVKLSAQPILNHLIAVFAKNILETAAPNRAEVYGTLLKGVINRNYDHAQGKAKIHSRTRAADVAGYLEFMEAAAIMAWHNGGSITDLKPLKNECGSERAKEAFDCFKSEARIKDNIIAGYFHLRNKNGEESYEFVHYSFMEYLVSRRIVGELTKMLDRKVCPITSMPKLYDMLGCSELTDNTLSFIRAELSLFTKKKAASLQKYMMSLFMESLLEYSFDETFFDKERNGTLFSTKLSSIRNVQGNILALHSCAAKVTGERMGVSFNLLLQWLGGIGVFAWESNVSSFFNGLEPIIESGEDEYILTLPFAQLSSSDMSNSFMEHAIFTGAMLDNTIVVNADMKHANFNDARLVDAKCSYAHFEHASLEKATLHGAHFDHAHLENAHLLGAELEGAKFQHAHLEDADLRFAKLIEAEFGWAKMRGSNMGGAILREADLRYAELKGCNLENAILDKAKVLKKDIKTLHECGADVSKVIAYDE</sequence>
<accession>A0A369NM78</accession>
<dbReference type="InterPro" id="IPR051082">
    <property type="entry name" value="Pentapeptide-BTB/POZ_domain"/>
</dbReference>
<evidence type="ECO:0000313" key="3">
    <source>
        <dbReference type="EMBL" id="RDC33426.1"/>
    </source>
</evidence>
<dbReference type="Proteomes" id="UP000253857">
    <property type="component" value="Unassembled WGS sequence"/>
</dbReference>
<evidence type="ECO:0000313" key="4">
    <source>
        <dbReference type="Proteomes" id="UP000253857"/>
    </source>
</evidence>
<dbReference type="InterPro" id="IPR001646">
    <property type="entry name" value="5peptide_repeat"/>
</dbReference>
<dbReference type="Gene3D" id="3.40.50.300">
    <property type="entry name" value="P-loop containing nucleotide triphosphate hydrolases"/>
    <property type="match status" value="1"/>
</dbReference>
<dbReference type="SUPFAM" id="SSF141571">
    <property type="entry name" value="Pentapeptide repeat-like"/>
    <property type="match status" value="1"/>
</dbReference>
<protein>
    <submittedName>
        <fullName evidence="2">NACHT domain-containing protein</fullName>
    </submittedName>
</protein>
<name>A0A369NM78_EGGLN</name>
<dbReference type="Pfam" id="PF00805">
    <property type="entry name" value="Pentapeptide"/>
    <property type="match status" value="4"/>
</dbReference>
<dbReference type="InterPro" id="IPR007111">
    <property type="entry name" value="NACHT_NTPase"/>
</dbReference>
<evidence type="ECO:0000313" key="2">
    <source>
        <dbReference type="EMBL" id="RDB82514.1"/>
    </source>
</evidence>
<dbReference type="PANTHER" id="PTHR14136:SF17">
    <property type="entry name" value="BTB_POZ DOMAIN-CONTAINING PROTEIN KCTD9"/>
    <property type="match status" value="1"/>
</dbReference>
<dbReference type="SUPFAM" id="SSF52540">
    <property type="entry name" value="P-loop containing nucleoside triphosphate hydrolases"/>
    <property type="match status" value="1"/>
</dbReference>
<organism evidence="2 4">
    <name type="scientific">Eggerthella lenta</name>
    <name type="common">Eubacterium lentum</name>
    <dbReference type="NCBI Taxonomy" id="84112"/>
    <lineage>
        <taxon>Bacteria</taxon>
        <taxon>Bacillati</taxon>
        <taxon>Actinomycetota</taxon>
        <taxon>Coriobacteriia</taxon>
        <taxon>Eggerthellales</taxon>
        <taxon>Eggerthellaceae</taxon>
        <taxon>Eggerthella</taxon>
    </lineage>
</organism>
<dbReference type="EMBL" id="PPUQ01000037">
    <property type="protein sequence ID" value="RDC33426.1"/>
    <property type="molecule type" value="Genomic_DNA"/>
</dbReference>
<dbReference type="Gene3D" id="2.160.20.80">
    <property type="entry name" value="E3 ubiquitin-protein ligase SopA"/>
    <property type="match status" value="1"/>
</dbReference>
<proteinExistence type="predicted"/>
<dbReference type="SMART" id="SM00382">
    <property type="entry name" value="AAA"/>
    <property type="match status" value="1"/>
</dbReference>
<dbReference type="EMBL" id="PPTY01000034">
    <property type="protein sequence ID" value="RDB82514.1"/>
    <property type="molecule type" value="Genomic_DNA"/>
</dbReference>
<reference evidence="4 5" key="1">
    <citation type="journal article" date="2018" name="Elife">
        <title>Discovery and characterization of a prevalent human gut bacterial enzyme sufficient for the inactivation of a family of plant toxins.</title>
        <authorList>
            <person name="Koppel N."/>
            <person name="Bisanz J.E."/>
            <person name="Pandelia M.E."/>
            <person name="Turnbaugh P.J."/>
            <person name="Balskus E.P."/>
        </authorList>
    </citation>
    <scope>NUCLEOTIDE SEQUENCE [LARGE SCALE GENOMIC DNA]</scope>
    <source>
        <strain evidence="3 5">16A</strain>
        <strain evidence="2 4">FAA1-1-60AUCSF</strain>
    </source>
</reference>
<dbReference type="InterPro" id="IPR003593">
    <property type="entry name" value="AAA+_ATPase"/>
</dbReference>
<evidence type="ECO:0000259" key="1">
    <source>
        <dbReference type="SMART" id="SM00382"/>
    </source>
</evidence>
<dbReference type="PANTHER" id="PTHR14136">
    <property type="entry name" value="BTB_POZ DOMAIN-CONTAINING PROTEIN KCTD9"/>
    <property type="match status" value="1"/>
</dbReference>
<evidence type="ECO:0000313" key="5">
    <source>
        <dbReference type="Proteomes" id="UP000253915"/>
    </source>
</evidence>
<comment type="caution">
    <text evidence="2">The sequence shown here is derived from an EMBL/GenBank/DDBJ whole genome shotgun (WGS) entry which is preliminary data.</text>
</comment>
<dbReference type="RefSeq" id="WP_015760124.1">
    <property type="nucleotide sequence ID" value="NZ_AP031442.1"/>
</dbReference>
<dbReference type="InterPro" id="IPR027417">
    <property type="entry name" value="P-loop_NTPase"/>
</dbReference>
<gene>
    <name evidence="3" type="ORF">C1853_15650</name>
    <name evidence="2" type="ORF">C1871_13500</name>
</gene>
<feature type="domain" description="AAA+ ATPase" evidence="1">
    <location>
        <begin position="291"/>
        <end position="454"/>
    </location>
</feature>
<dbReference type="Pfam" id="PF05729">
    <property type="entry name" value="NACHT"/>
    <property type="match status" value="1"/>
</dbReference>